<protein>
    <submittedName>
        <fullName evidence="9">Acyl-CoA dehydrogenase family protein</fullName>
    </submittedName>
</protein>
<evidence type="ECO:0000256" key="2">
    <source>
        <dbReference type="ARBA" id="ARBA00009347"/>
    </source>
</evidence>
<organism evidence="9 10">
    <name type="scientific">Microtetraspora glauca</name>
    <dbReference type="NCBI Taxonomy" id="1996"/>
    <lineage>
        <taxon>Bacteria</taxon>
        <taxon>Bacillati</taxon>
        <taxon>Actinomycetota</taxon>
        <taxon>Actinomycetes</taxon>
        <taxon>Streptosporangiales</taxon>
        <taxon>Streptosporangiaceae</taxon>
        <taxon>Microtetraspora</taxon>
    </lineage>
</organism>
<dbReference type="Proteomes" id="UP001551675">
    <property type="component" value="Unassembled WGS sequence"/>
</dbReference>
<dbReference type="EMBL" id="JBFALK010000011">
    <property type="protein sequence ID" value="MEV0971168.1"/>
    <property type="molecule type" value="Genomic_DNA"/>
</dbReference>
<keyword evidence="10" id="KW-1185">Reference proteome</keyword>
<proteinExistence type="inferred from homology"/>
<evidence type="ECO:0000256" key="3">
    <source>
        <dbReference type="ARBA" id="ARBA00022630"/>
    </source>
</evidence>
<gene>
    <name evidence="9" type="ORF">AB0I59_21275</name>
</gene>
<dbReference type="InterPro" id="IPR009075">
    <property type="entry name" value="AcylCo_DH/oxidase_C"/>
</dbReference>
<dbReference type="InterPro" id="IPR009100">
    <property type="entry name" value="AcylCoA_DH/oxidase_NM_dom_sf"/>
</dbReference>
<accession>A0ABV3GHR7</accession>
<sequence length="575" mass="61740">MSDLPPPRSMPDTVGLNPFTASPVLPRILRRLLDGDAARWAAEHCAGIGELVAGPLDELAATADQHGPRLRPYDKRGARIDEIEFHPAWDGVVDVAYRRFGIAAMSHREGVLGWPGRAPEVAKQALFFLLAHADRNVVTGLTMTDVLARVLRLYAPELAERYLPRLTATDGTAWQAAMFLTEKAGGSDVGVNEVEARPDSDGTWRLHGDKWFCSNCQADLILTLARPRGAGPGTDGLALFLVRRTLDDGSRNAYVINRLKDKLGTRGLASGEVTFTGAAAELVGGPGVGFRQMTEMLNQTRVANAVVAAALVHRAYLEAREHATGRAAFGRRLSDHPLMREVLAELTLAAETSTRLAFYAAGLLQRSDAGDPVAGVLLRTLTPLIKYHTARQAQWACHEAMEVRGGNGYIEDWPNARMVRDAHLLSIWEGSGNIMLLDFARALRRTGSGPALVEALTEPSAAVSGPLGAAVREKAEAWARELALWEALPPDEAQLALRGLAERCLHVLAAGLLAVDADEDLRGGDARLAVLARRHGRTWAAEPEPPDLALLTAFPGLVSGAAVDASALEAEALHG</sequence>
<evidence type="ECO:0000256" key="1">
    <source>
        <dbReference type="ARBA" id="ARBA00001974"/>
    </source>
</evidence>
<dbReference type="Pfam" id="PF00441">
    <property type="entry name" value="Acyl-CoA_dh_1"/>
    <property type="match status" value="1"/>
</dbReference>
<name>A0ABV3GHR7_MICGL</name>
<reference evidence="9 10" key="1">
    <citation type="submission" date="2024-06" db="EMBL/GenBank/DDBJ databases">
        <title>The Natural Products Discovery Center: Release of the First 8490 Sequenced Strains for Exploring Actinobacteria Biosynthetic Diversity.</title>
        <authorList>
            <person name="Kalkreuter E."/>
            <person name="Kautsar S.A."/>
            <person name="Yang D."/>
            <person name="Bader C.D."/>
            <person name="Teijaro C.N."/>
            <person name="Fluegel L."/>
            <person name="Davis C.M."/>
            <person name="Simpson J.R."/>
            <person name="Lauterbach L."/>
            <person name="Steele A.D."/>
            <person name="Gui C."/>
            <person name="Meng S."/>
            <person name="Li G."/>
            <person name="Viehrig K."/>
            <person name="Ye F."/>
            <person name="Su P."/>
            <person name="Kiefer A.F."/>
            <person name="Nichols A."/>
            <person name="Cepeda A.J."/>
            <person name="Yan W."/>
            <person name="Fan B."/>
            <person name="Jiang Y."/>
            <person name="Adhikari A."/>
            <person name="Zheng C.-J."/>
            <person name="Schuster L."/>
            <person name="Cowan T.M."/>
            <person name="Smanski M.J."/>
            <person name="Chevrette M.G."/>
            <person name="De Carvalho L.P.S."/>
            <person name="Shen B."/>
        </authorList>
    </citation>
    <scope>NUCLEOTIDE SEQUENCE [LARGE SCALE GENOMIC DNA]</scope>
    <source>
        <strain evidence="9 10">NPDC050100</strain>
    </source>
</reference>
<dbReference type="SUPFAM" id="SSF56645">
    <property type="entry name" value="Acyl-CoA dehydrogenase NM domain-like"/>
    <property type="match status" value="1"/>
</dbReference>
<dbReference type="PANTHER" id="PTHR42707:SF2">
    <property type="entry name" value="ACD11 DEHYDROGENASE"/>
    <property type="match status" value="1"/>
</dbReference>
<comment type="caution">
    <text evidence="9">The sequence shown here is derived from an EMBL/GenBank/DDBJ whole genome shotgun (WGS) entry which is preliminary data.</text>
</comment>
<dbReference type="InterPro" id="IPR041504">
    <property type="entry name" value="AidB_N"/>
</dbReference>
<dbReference type="PANTHER" id="PTHR42707">
    <property type="entry name" value="ACYL-COA DEHYDROGENASE"/>
    <property type="match status" value="1"/>
</dbReference>
<dbReference type="Gene3D" id="2.40.110.20">
    <property type="match status" value="1"/>
</dbReference>
<dbReference type="InterPro" id="IPR036250">
    <property type="entry name" value="AcylCo_DH-like_C"/>
</dbReference>
<feature type="domain" description="Acyl-CoA dehydrogenase/oxidase C-terminal" evidence="6">
    <location>
        <begin position="288"/>
        <end position="443"/>
    </location>
</feature>
<dbReference type="Gene3D" id="6.10.250.600">
    <property type="match status" value="1"/>
</dbReference>
<dbReference type="Pfam" id="PF02770">
    <property type="entry name" value="Acyl-CoA_dh_M"/>
    <property type="match status" value="1"/>
</dbReference>
<dbReference type="RefSeq" id="WP_358135179.1">
    <property type="nucleotide sequence ID" value="NZ_JBFALK010000011.1"/>
</dbReference>
<evidence type="ECO:0000313" key="9">
    <source>
        <dbReference type="EMBL" id="MEV0971168.1"/>
    </source>
</evidence>
<evidence type="ECO:0000259" key="6">
    <source>
        <dbReference type="Pfam" id="PF00441"/>
    </source>
</evidence>
<feature type="domain" description="Adaptive response protein AidB N-terminal" evidence="8">
    <location>
        <begin position="27"/>
        <end position="169"/>
    </location>
</feature>
<evidence type="ECO:0000259" key="8">
    <source>
        <dbReference type="Pfam" id="PF18158"/>
    </source>
</evidence>
<comment type="cofactor">
    <cofactor evidence="1 5">
        <name>FAD</name>
        <dbReference type="ChEBI" id="CHEBI:57692"/>
    </cofactor>
</comment>
<dbReference type="InterPro" id="IPR006091">
    <property type="entry name" value="Acyl-CoA_Oxase/DH_mid-dom"/>
</dbReference>
<dbReference type="InterPro" id="IPR052904">
    <property type="entry name" value="Acyl-CoA_dehydrogenase-like"/>
</dbReference>
<keyword evidence="4 5" id="KW-0274">FAD</keyword>
<dbReference type="Gene3D" id="1.20.140.10">
    <property type="entry name" value="Butyryl-CoA Dehydrogenase, subunit A, domain 3"/>
    <property type="match status" value="1"/>
</dbReference>
<dbReference type="PROSITE" id="PS00073">
    <property type="entry name" value="ACYL_COA_DH_2"/>
    <property type="match status" value="1"/>
</dbReference>
<keyword evidence="5" id="KW-0560">Oxidoreductase</keyword>
<evidence type="ECO:0000259" key="7">
    <source>
        <dbReference type="Pfam" id="PF02770"/>
    </source>
</evidence>
<evidence type="ECO:0000256" key="4">
    <source>
        <dbReference type="ARBA" id="ARBA00022827"/>
    </source>
</evidence>
<comment type="similarity">
    <text evidence="2 5">Belongs to the acyl-CoA dehydrogenase family.</text>
</comment>
<evidence type="ECO:0000313" key="10">
    <source>
        <dbReference type="Proteomes" id="UP001551675"/>
    </source>
</evidence>
<dbReference type="SUPFAM" id="SSF47203">
    <property type="entry name" value="Acyl-CoA dehydrogenase C-terminal domain-like"/>
    <property type="match status" value="1"/>
</dbReference>
<evidence type="ECO:0000256" key="5">
    <source>
        <dbReference type="RuleBase" id="RU362125"/>
    </source>
</evidence>
<dbReference type="Pfam" id="PF18158">
    <property type="entry name" value="AidB_N"/>
    <property type="match status" value="1"/>
</dbReference>
<feature type="domain" description="Acyl-CoA oxidase/dehydrogenase middle" evidence="7">
    <location>
        <begin position="177"/>
        <end position="276"/>
    </location>
</feature>
<keyword evidence="3 5" id="KW-0285">Flavoprotein</keyword>
<dbReference type="InterPro" id="IPR006089">
    <property type="entry name" value="Acyl-CoA_DH_CS"/>
</dbReference>